<keyword evidence="1" id="KW-0472">Membrane</keyword>
<dbReference type="GeneTree" id="ENSGT00940000162696"/>
<protein>
    <submittedName>
        <fullName evidence="2">Si:ch1073-303k11.2</fullName>
    </submittedName>
</protein>
<dbReference type="Proteomes" id="UP001108240">
    <property type="component" value="Unplaced"/>
</dbReference>
<dbReference type="Ensembl" id="ENSCCRT00000178438.1">
    <property type="protein sequence ID" value="ENSCCRP00000133507.1"/>
    <property type="gene ID" value="ENSCCRG00000061102.1"/>
</dbReference>
<keyword evidence="1" id="KW-1133">Transmembrane helix</keyword>
<accession>A0A9J7ZMC8</accession>
<dbReference type="OMA" id="TKCYCPG"/>
<organism evidence="2 3">
    <name type="scientific">Cyprinus carpio carpio</name>
    <dbReference type="NCBI Taxonomy" id="630221"/>
    <lineage>
        <taxon>Eukaryota</taxon>
        <taxon>Metazoa</taxon>
        <taxon>Chordata</taxon>
        <taxon>Craniata</taxon>
        <taxon>Vertebrata</taxon>
        <taxon>Euteleostomi</taxon>
        <taxon>Actinopterygii</taxon>
        <taxon>Neopterygii</taxon>
        <taxon>Teleostei</taxon>
        <taxon>Ostariophysi</taxon>
        <taxon>Cypriniformes</taxon>
        <taxon>Cyprinidae</taxon>
        <taxon>Cyprininae</taxon>
        <taxon>Cyprinus</taxon>
    </lineage>
</organism>
<evidence type="ECO:0000256" key="1">
    <source>
        <dbReference type="SAM" id="Phobius"/>
    </source>
</evidence>
<keyword evidence="1" id="KW-0812">Transmembrane</keyword>
<reference evidence="2" key="1">
    <citation type="submission" date="2025-08" db="UniProtKB">
        <authorList>
            <consortium name="Ensembl"/>
        </authorList>
    </citation>
    <scope>IDENTIFICATION</scope>
</reference>
<dbReference type="InterPro" id="IPR036116">
    <property type="entry name" value="FN3_sf"/>
</dbReference>
<dbReference type="SUPFAM" id="SSF49265">
    <property type="entry name" value="Fibronectin type III"/>
    <property type="match status" value="1"/>
</dbReference>
<evidence type="ECO:0000313" key="2">
    <source>
        <dbReference type="Ensembl" id="ENSCCRP00000133507.1"/>
    </source>
</evidence>
<dbReference type="AlphaFoldDB" id="A0A9J7ZMC8"/>
<evidence type="ECO:0000313" key="3">
    <source>
        <dbReference type="Proteomes" id="UP001108240"/>
    </source>
</evidence>
<sequence>MRLRENKPEVCWREDLIQDVSRNHPDCFQTVWSGSLLQRQSVGLFHLFCHTQQVGINQGAGTSHFLYGFSRVPTVTVKRCNEVHSTAMCVSRARIKMLLVSPVMSLLLLCVMESVCTTSVSPSLHQPPLTRVRIIEVEDDYDEESSKTTLSPQSPGLTTSRVIRRPCDYDPCAVQMTPCEKVSAQTGCLCPGLTGPEKRPEAPKLREVKLDGTGEVFVHWCAPRSTITYYEVTLKDGNKKLLFGEYLRNGAIPGLKVGETVCVAAGNEVGLSEKSCARYEPPQPDQVALSAGIIAGSVGFLLLLSALAVILWRRRTCRKGRMGDAEGLGNPSYTNDGAL</sequence>
<reference evidence="2" key="2">
    <citation type="submission" date="2025-09" db="UniProtKB">
        <authorList>
            <consortium name="Ensembl"/>
        </authorList>
    </citation>
    <scope>IDENTIFICATION</scope>
</reference>
<proteinExistence type="predicted"/>
<feature type="transmembrane region" description="Helical" evidence="1">
    <location>
        <begin position="287"/>
        <end position="312"/>
    </location>
</feature>
<keyword evidence="3" id="KW-1185">Reference proteome</keyword>
<name>A0A9J7ZMC8_CYPCA</name>